<comment type="caution">
    <text evidence="4">The sequence shown here is derived from an EMBL/GenBank/DDBJ whole genome shotgun (WGS) entry which is preliminary data.</text>
</comment>
<dbReference type="Proteomes" id="UP001501710">
    <property type="component" value="Unassembled WGS sequence"/>
</dbReference>
<feature type="domain" description="NodB homology" evidence="3">
    <location>
        <begin position="144"/>
        <end position="324"/>
    </location>
</feature>
<evidence type="ECO:0000313" key="5">
    <source>
        <dbReference type="Proteomes" id="UP001501710"/>
    </source>
</evidence>
<dbReference type="EMBL" id="BAABAS010000004">
    <property type="protein sequence ID" value="GAA4225804.1"/>
    <property type="molecule type" value="Genomic_DNA"/>
</dbReference>
<sequence>MGYRAAAVDTAGEEVFARDFPPGPLDSLIAFLRERAATADGGLCCVIDSTNGTLDLHLLTAGLAVCRADPWSLPGRPVDGSVPATELARAAAADPTAVTGLAVTSGTLTGRADVLDHYLRKPAGPLPRFIPGDPEPRRGAEQPRQVALTFDDGPCPPYTDRILDILRSYRITASFFCVGLNAASHPATVRRIAEEGHTLGNHTWSHPYLPDLGLDELAFQLEATATAMSRAAGSRPHLVRPPYGAGRPEVLDWLAERDLVCVLWDNDSRDWAAPGAAAIAERVVRQVRGGSVVLLHDGGGDRSQTVAALPGIIERFLAEEYAFVGVDSLWPPAFPGRES</sequence>
<keyword evidence="1" id="KW-0479">Metal-binding</keyword>
<dbReference type="InterPro" id="IPR050248">
    <property type="entry name" value="Polysacc_deacetylase_ArnD"/>
</dbReference>
<dbReference type="PANTHER" id="PTHR10587:SF133">
    <property type="entry name" value="CHITIN DEACETYLASE 1-RELATED"/>
    <property type="match status" value="1"/>
</dbReference>
<dbReference type="Gene3D" id="3.20.20.370">
    <property type="entry name" value="Glycoside hydrolase/deacetylase"/>
    <property type="match status" value="1"/>
</dbReference>
<organism evidence="4 5">
    <name type="scientific">Actinomadura meridiana</name>
    <dbReference type="NCBI Taxonomy" id="559626"/>
    <lineage>
        <taxon>Bacteria</taxon>
        <taxon>Bacillati</taxon>
        <taxon>Actinomycetota</taxon>
        <taxon>Actinomycetes</taxon>
        <taxon>Streptosporangiales</taxon>
        <taxon>Thermomonosporaceae</taxon>
        <taxon>Actinomadura</taxon>
    </lineage>
</organism>
<reference evidence="5" key="1">
    <citation type="journal article" date="2019" name="Int. J. Syst. Evol. Microbiol.">
        <title>The Global Catalogue of Microorganisms (GCM) 10K type strain sequencing project: providing services to taxonomists for standard genome sequencing and annotation.</title>
        <authorList>
            <consortium name="The Broad Institute Genomics Platform"/>
            <consortium name="The Broad Institute Genome Sequencing Center for Infectious Disease"/>
            <person name="Wu L."/>
            <person name="Ma J."/>
        </authorList>
    </citation>
    <scope>NUCLEOTIDE SEQUENCE [LARGE SCALE GENOMIC DNA]</scope>
    <source>
        <strain evidence="5">JCM 17440</strain>
    </source>
</reference>
<dbReference type="PROSITE" id="PS51677">
    <property type="entry name" value="NODB"/>
    <property type="match status" value="1"/>
</dbReference>
<evidence type="ECO:0000313" key="4">
    <source>
        <dbReference type="EMBL" id="GAA4225804.1"/>
    </source>
</evidence>
<gene>
    <name evidence="4" type="ORF">GCM10022254_08520</name>
</gene>
<evidence type="ECO:0000256" key="2">
    <source>
        <dbReference type="ARBA" id="ARBA00022801"/>
    </source>
</evidence>
<dbReference type="Pfam" id="PF01522">
    <property type="entry name" value="Polysacc_deac_1"/>
    <property type="match status" value="1"/>
</dbReference>
<protein>
    <submittedName>
        <fullName evidence="4">Polysaccharide deacetylase family protein</fullName>
    </submittedName>
</protein>
<dbReference type="InterPro" id="IPR002509">
    <property type="entry name" value="NODB_dom"/>
</dbReference>
<dbReference type="RefSeq" id="WP_344889993.1">
    <property type="nucleotide sequence ID" value="NZ_BAABAS010000004.1"/>
</dbReference>
<keyword evidence="2" id="KW-0378">Hydrolase</keyword>
<dbReference type="PANTHER" id="PTHR10587">
    <property type="entry name" value="GLYCOSYL TRANSFERASE-RELATED"/>
    <property type="match status" value="1"/>
</dbReference>
<dbReference type="CDD" id="cd10917">
    <property type="entry name" value="CE4_NodB_like_6s_7s"/>
    <property type="match status" value="1"/>
</dbReference>
<accession>A0ABP8BTH3</accession>
<keyword evidence="5" id="KW-1185">Reference proteome</keyword>
<name>A0ABP8BTH3_9ACTN</name>
<proteinExistence type="predicted"/>
<evidence type="ECO:0000256" key="1">
    <source>
        <dbReference type="ARBA" id="ARBA00022723"/>
    </source>
</evidence>
<dbReference type="InterPro" id="IPR011330">
    <property type="entry name" value="Glyco_hydro/deAcase_b/a-brl"/>
</dbReference>
<dbReference type="SUPFAM" id="SSF88713">
    <property type="entry name" value="Glycoside hydrolase/deacetylase"/>
    <property type="match status" value="1"/>
</dbReference>
<evidence type="ECO:0000259" key="3">
    <source>
        <dbReference type="PROSITE" id="PS51677"/>
    </source>
</evidence>